<dbReference type="KEGG" id="svi:Svir_10810"/>
<name>C7MZ16_SACVD</name>
<proteinExistence type="predicted"/>
<dbReference type="PANTHER" id="PTHR46732:SF8">
    <property type="entry name" value="ATP-DEPENDENT PROTEASE LA (LON) DOMAIN PROTEIN"/>
    <property type="match status" value="1"/>
</dbReference>
<feature type="domain" description="Lon N-terminal" evidence="1">
    <location>
        <begin position="14"/>
        <end position="215"/>
    </location>
</feature>
<reference evidence="2 3" key="1">
    <citation type="journal article" date="2009" name="Stand. Genomic Sci.">
        <title>Complete genome sequence of Saccharomonospora viridis type strain (P101).</title>
        <authorList>
            <person name="Pati A."/>
            <person name="Sikorski J."/>
            <person name="Nolan M."/>
            <person name="Lapidus A."/>
            <person name="Copeland A."/>
            <person name="Glavina Del Rio T."/>
            <person name="Lucas S."/>
            <person name="Chen F."/>
            <person name="Tice H."/>
            <person name="Pitluck S."/>
            <person name="Cheng J.F."/>
            <person name="Chertkov O."/>
            <person name="Brettin T."/>
            <person name="Han C."/>
            <person name="Detter J.C."/>
            <person name="Kuske C."/>
            <person name="Bruce D."/>
            <person name="Goodwin L."/>
            <person name="Chain P."/>
            <person name="D'haeseleer P."/>
            <person name="Chen A."/>
            <person name="Palaniappan K."/>
            <person name="Ivanova N."/>
            <person name="Mavromatis K."/>
            <person name="Mikhailova N."/>
            <person name="Rohde M."/>
            <person name="Tindall B.J."/>
            <person name="Goker M."/>
            <person name="Bristow J."/>
            <person name="Eisen J.A."/>
            <person name="Markowitz V."/>
            <person name="Hugenholtz P."/>
            <person name="Kyrpides N.C."/>
            <person name="Klenk H.P."/>
        </authorList>
    </citation>
    <scope>NUCLEOTIDE SEQUENCE [LARGE SCALE GENOMIC DNA]</scope>
    <source>
        <strain evidence="3">ATCC 15386 / DSM 43017 / JCM 3036 / NBRC 12207 / P101</strain>
    </source>
</reference>
<sequence length="241" mass="27226">MTHSEGPGGHPATPTMLPLFPLRTVAFPGVHLPLHIFEPRYRQLTLDLITEVVPDRLFGVVTIADPTVQEVEDLAHVHPTGCATRLREARRLPDGRFDIVVTGHRRFRLVDIDAETTPYLRGTVEWVDDEHVPDGAEDAASRLADACRVAHRRYCSVAWESDSWRSPPPDTPSETLAYQVISDCLLPLSDRRELLEERHPLRRLRLAYHLLRREAAFVSELGAVPPSQHEADETLLRPNPN</sequence>
<dbReference type="SUPFAM" id="SSF88697">
    <property type="entry name" value="PUA domain-like"/>
    <property type="match status" value="1"/>
</dbReference>
<dbReference type="RefSeq" id="WP_015785452.1">
    <property type="nucleotide sequence ID" value="NC_013159.1"/>
</dbReference>
<dbReference type="InterPro" id="IPR003111">
    <property type="entry name" value="Lon_prtase_N"/>
</dbReference>
<dbReference type="EMBL" id="CP001683">
    <property type="protein sequence ID" value="ACU96137.1"/>
    <property type="molecule type" value="Genomic_DNA"/>
</dbReference>
<dbReference type="InterPro" id="IPR046336">
    <property type="entry name" value="Lon_prtase_N_sf"/>
</dbReference>
<dbReference type="AlphaFoldDB" id="C7MZ16"/>
<evidence type="ECO:0000313" key="2">
    <source>
        <dbReference type="EMBL" id="ACU96137.1"/>
    </source>
</evidence>
<accession>C7MZ16</accession>
<dbReference type="Pfam" id="PF02190">
    <property type="entry name" value="LON_substr_bdg"/>
    <property type="match status" value="1"/>
</dbReference>
<protein>
    <submittedName>
        <fullName evidence="2">Peptidase S16, lon domain protein</fullName>
    </submittedName>
</protein>
<dbReference type="STRING" id="471857.Svir_10810"/>
<evidence type="ECO:0000313" key="3">
    <source>
        <dbReference type="Proteomes" id="UP000000841"/>
    </source>
</evidence>
<dbReference type="Gene3D" id="2.30.130.40">
    <property type="entry name" value="LON domain-like"/>
    <property type="match status" value="1"/>
</dbReference>
<dbReference type="eggNOG" id="COG2802">
    <property type="taxonomic scope" value="Bacteria"/>
</dbReference>
<dbReference type="PROSITE" id="PS51787">
    <property type="entry name" value="LON_N"/>
    <property type="match status" value="1"/>
</dbReference>
<dbReference type="Proteomes" id="UP000000841">
    <property type="component" value="Chromosome"/>
</dbReference>
<evidence type="ECO:0000259" key="1">
    <source>
        <dbReference type="PROSITE" id="PS51787"/>
    </source>
</evidence>
<gene>
    <name evidence="2" type="ordered locus">Svir_10810</name>
</gene>
<organism evidence="2 3">
    <name type="scientific">Saccharomonospora viridis (strain ATCC 15386 / DSM 43017 / JCM 3036 / CCUG 5913 / NBRC 12207 / NCIMB 9602 / P101)</name>
    <name type="common">Thermoactinomyces viridis</name>
    <dbReference type="NCBI Taxonomy" id="471857"/>
    <lineage>
        <taxon>Bacteria</taxon>
        <taxon>Bacillati</taxon>
        <taxon>Actinomycetota</taxon>
        <taxon>Actinomycetes</taxon>
        <taxon>Pseudonocardiales</taxon>
        <taxon>Pseudonocardiaceae</taxon>
        <taxon>Saccharomonospora</taxon>
    </lineage>
</organism>
<dbReference type="PANTHER" id="PTHR46732">
    <property type="entry name" value="ATP-DEPENDENT PROTEASE LA (LON) DOMAIN PROTEIN"/>
    <property type="match status" value="1"/>
</dbReference>
<dbReference type="SMART" id="SM00464">
    <property type="entry name" value="LON"/>
    <property type="match status" value="1"/>
</dbReference>
<dbReference type="HOGENOM" id="CLU_048359_1_1_11"/>
<dbReference type="InterPro" id="IPR015947">
    <property type="entry name" value="PUA-like_sf"/>
</dbReference>
<keyword evidence="3" id="KW-1185">Reference proteome</keyword>